<dbReference type="AlphaFoldDB" id="A0A177BZN7"/>
<keyword evidence="7" id="KW-1185">Reference proteome</keyword>
<reference evidence="6 7" key="1">
    <citation type="submission" date="2016-05" db="EMBL/GenBank/DDBJ databases">
        <title>Comparative analysis of secretome profiles of manganese(II)-oxidizing ascomycete fungi.</title>
        <authorList>
            <consortium name="DOE Joint Genome Institute"/>
            <person name="Zeiner C.A."/>
            <person name="Purvine S.O."/>
            <person name="Zink E.M."/>
            <person name="Wu S."/>
            <person name="Pasa-Tolic L."/>
            <person name="Chaput D.L."/>
            <person name="Haridas S."/>
            <person name="Grigoriev I.V."/>
            <person name="Santelli C.M."/>
            <person name="Hansel C.M."/>
        </authorList>
    </citation>
    <scope>NUCLEOTIDE SEQUENCE [LARGE SCALE GENOMIC DNA]</scope>
    <source>
        <strain evidence="6 7">AP3s5-JAC2a</strain>
    </source>
</reference>
<evidence type="ECO:0000256" key="4">
    <source>
        <dbReference type="PROSITE-ProRule" id="PRU00134"/>
    </source>
</evidence>
<dbReference type="Pfam" id="PF01753">
    <property type="entry name" value="zf-MYND"/>
    <property type="match status" value="1"/>
</dbReference>
<evidence type="ECO:0000313" key="6">
    <source>
        <dbReference type="EMBL" id="OAG00179.1"/>
    </source>
</evidence>
<dbReference type="OrthoDB" id="3776571at2759"/>
<keyword evidence="2 4" id="KW-0863">Zinc-finger</keyword>
<gene>
    <name evidence="6" type="ORF">CC84DRAFT_1209834</name>
</gene>
<evidence type="ECO:0000256" key="2">
    <source>
        <dbReference type="ARBA" id="ARBA00022771"/>
    </source>
</evidence>
<evidence type="ECO:0000256" key="3">
    <source>
        <dbReference type="ARBA" id="ARBA00022833"/>
    </source>
</evidence>
<accession>A0A177BZN7</accession>
<proteinExistence type="predicted"/>
<dbReference type="InterPro" id="IPR002893">
    <property type="entry name" value="Znf_MYND"/>
</dbReference>
<dbReference type="InParanoid" id="A0A177BZN7"/>
<dbReference type="STRING" id="1460663.A0A177BZN7"/>
<evidence type="ECO:0000313" key="7">
    <source>
        <dbReference type="Proteomes" id="UP000077069"/>
    </source>
</evidence>
<keyword evidence="3" id="KW-0862">Zinc</keyword>
<dbReference type="PROSITE" id="PS50865">
    <property type="entry name" value="ZF_MYND_2"/>
    <property type="match status" value="1"/>
</dbReference>
<feature type="domain" description="MYND-type" evidence="5">
    <location>
        <begin position="9"/>
        <end position="46"/>
    </location>
</feature>
<dbReference type="Gene3D" id="6.10.140.2220">
    <property type="match status" value="1"/>
</dbReference>
<dbReference type="GeneID" id="28765731"/>
<evidence type="ECO:0000259" key="5">
    <source>
        <dbReference type="PROSITE" id="PS50865"/>
    </source>
</evidence>
<dbReference type="GO" id="GO:0008270">
    <property type="term" value="F:zinc ion binding"/>
    <property type="evidence" value="ECO:0007669"/>
    <property type="project" value="UniProtKB-KW"/>
</dbReference>
<dbReference type="RefSeq" id="XP_018030544.1">
    <property type="nucleotide sequence ID" value="XM_018182245.1"/>
</dbReference>
<organism evidence="6 7">
    <name type="scientific">Paraphaeosphaeria sporulosa</name>
    <dbReference type="NCBI Taxonomy" id="1460663"/>
    <lineage>
        <taxon>Eukaryota</taxon>
        <taxon>Fungi</taxon>
        <taxon>Dikarya</taxon>
        <taxon>Ascomycota</taxon>
        <taxon>Pezizomycotina</taxon>
        <taxon>Dothideomycetes</taxon>
        <taxon>Pleosporomycetidae</taxon>
        <taxon>Pleosporales</taxon>
        <taxon>Massarineae</taxon>
        <taxon>Didymosphaeriaceae</taxon>
        <taxon>Paraphaeosphaeria</taxon>
    </lineage>
</organism>
<dbReference type="EMBL" id="KV441560">
    <property type="protein sequence ID" value="OAG00179.1"/>
    <property type="molecule type" value="Genomic_DNA"/>
</dbReference>
<dbReference type="Proteomes" id="UP000077069">
    <property type="component" value="Unassembled WGS sequence"/>
</dbReference>
<sequence length="356" mass="40743">MFSNLVISCMVCGQQDDLKQCAQCKLVHFCGQEHQQTHWPSHKAVRKKIATLRKRLREIKKAGRESFAELTGVLSLQFTGIRRDGIHLNEQLQLAEQKLEIDPPVAIESALKHVIDLRNLPFRPLSDDVLEMATSCLIRLDRDQEAYNYLTHWTSRYKDHDRFEAPDIFEGMAPSAAFLASVFLVKLRLFTAMDSARQCYIKGGNCSDPRIMTTLEKCGLKDVMKGGPKLGEHLSAIIFTLQDDMKELYLQVEQIQPDFWSRLPSVHENREPCHDNSGMETQQVLDCYTVTVLSPRLGAVSNSSSPFQPTRCSLVPRKRWMERKFPSKILKLVSRVVIYLTSSAQILPGRQLEKRR</sequence>
<protein>
    <recommendedName>
        <fullName evidence="5">MYND-type domain-containing protein</fullName>
    </recommendedName>
</protein>
<dbReference type="SUPFAM" id="SSF144232">
    <property type="entry name" value="HIT/MYND zinc finger-like"/>
    <property type="match status" value="1"/>
</dbReference>
<evidence type="ECO:0000256" key="1">
    <source>
        <dbReference type="ARBA" id="ARBA00022723"/>
    </source>
</evidence>
<keyword evidence="1" id="KW-0479">Metal-binding</keyword>
<name>A0A177BZN7_9PLEO</name>